<keyword evidence="2" id="KW-1185">Reference proteome</keyword>
<evidence type="ECO:0000313" key="2">
    <source>
        <dbReference type="Proteomes" id="UP000814033"/>
    </source>
</evidence>
<evidence type="ECO:0000313" key="1">
    <source>
        <dbReference type="EMBL" id="KAI0049183.1"/>
    </source>
</evidence>
<dbReference type="EMBL" id="MU275876">
    <property type="protein sequence ID" value="KAI0049183.1"/>
    <property type="molecule type" value="Genomic_DNA"/>
</dbReference>
<sequence>MQPAKDAAGLPPLSESVLPIGPNSKGEILYVHVGPLSPLTSTPSRLLAPALTHREPVVALVVFVGIAILAFLTFYFYPVIANRVQSVGGAETFLSTDTSRRSRFSKPSWLPSFSRALADEKRGAPELPTSQLLDRRRLPSLQLARPDPPYLRAHSRKPPPSLSPTSTLSTSTLSPITPPPRIAPSARIVFARAADPTTPVKTSGVAALAQDQEMTNRSPSKESAARTAGDVEAQC</sequence>
<gene>
    <name evidence="1" type="ORF">FA95DRAFT_1557120</name>
</gene>
<protein>
    <submittedName>
        <fullName evidence="1">Uncharacterized protein</fullName>
    </submittedName>
</protein>
<proteinExistence type="predicted"/>
<accession>A0ACB8RYC6</accession>
<comment type="caution">
    <text evidence="1">The sequence shown here is derived from an EMBL/GenBank/DDBJ whole genome shotgun (WGS) entry which is preliminary data.</text>
</comment>
<name>A0ACB8RYC6_9AGAM</name>
<reference evidence="1" key="2">
    <citation type="journal article" date="2022" name="New Phytol.">
        <title>Evolutionary transition to the ectomycorrhizal habit in the genomes of a hyperdiverse lineage of mushroom-forming fungi.</title>
        <authorList>
            <person name="Looney B."/>
            <person name="Miyauchi S."/>
            <person name="Morin E."/>
            <person name="Drula E."/>
            <person name="Courty P.E."/>
            <person name="Kohler A."/>
            <person name="Kuo A."/>
            <person name="LaButti K."/>
            <person name="Pangilinan J."/>
            <person name="Lipzen A."/>
            <person name="Riley R."/>
            <person name="Andreopoulos W."/>
            <person name="He G."/>
            <person name="Johnson J."/>
            <person name="Nolan M."/>
            <person name="Tritt A."/>
            <person name="Barry K.W."/>
            <person name="Grigoriev I.V."/>
            <person name="Nagy L.G."/>
            <person name="Hibbett D."/>
            <person name="Henrissat B."/>
            <person name="Matheny P.B."/>
            <person name="Labbe J."/>
            <person name="Martin F.M."/>
        </authorList>
    </citation>
    <scope>NUCLEOTIDE SEQUENCE</scope>
    <source>
        <strain evidence="1">FP105234-sp</strain>
    </source>
</reference>
<dbReference type="Proteomes" id="UP000814033">
    <property type="component" value="Unassembled WGS sequence"/>
</dbReference>
<organism evidence="1 2">
    <name type="scientific">Auriscalpium vulgare</name>
    <dbReference type="NCBI Taxonomy" id="40419"/>
    <lineage>
        <taxon>Eukaryota</taxon>
        <taxon>Fungi</taxon>
        <taxon>Dikarya</taxon>
        <taxon>Basidiomycota</taxon>
        <taxon>Agaricomycotina</taxon>
        <taxon>Agaricomycetes</taxon>
        <taxon>Russulales</taxon>
        <taxon>Auriscalpiaceae</taxon>
        <taxon>Auriscalpium</taxon>
    </lineage>
</organism>
<reference evidence="1" key="1">
    <citation type="submission" date="2021-02" db="EMBL/GenBank/DDBJ databases">
        <authorList>
            <consortium name="DOE Joint Genome Institute"/>
            <person name="Ahrendt S."/>
            <person name="Looney B.P."/>
            <person name="Miyauchi S."/>
            <person name="Morin E."/>
            <person name="Drula E."/>
            <person name="Courty P.E."/>
            <person name="Chicoki N."/>
            <person name="Fauchery L."/>
            <person name="Kohler A."/>
            <person name="Kuo A."/>
            <person name="Labutti K."/>
            <person name="Pangilinan J."/>
            <person name="Lipzen A."/>
            <person name="Riley R."/>
            <person name="Andreopoulos W."/>
            <person name="He G."/>
            <person name="Johnson J."/>
            <person name="Barry K.W."/>
            <person name="Grigoriev I.V."/>
            <person name="Nagy L."/>
            <person name="Hibbett D."/>
            <person name="Henrissat B."/>
            <person name="Matheny P.B."/>
            <person name="Labbe J."/>
            <person name="Martin F."/>
        </authorList>
    </citation>
    <scope>NUCLEOTIDE SEQUENCE</scope>
    <source>
        <strain evidence="1">FP105234-sp</strain>
    </source>
</reference>